<evidence type="ECO:0000313" key="3">
    <source>
        <dbReference type="Proteomes" id="UP000515808"/>
    </source>
</evidence>
<keyword evidence="3" id="KW-1185">Reference proteome</keyword>
<proteinExistence type="predicted"/>
<dbReference type="InterPro" id="IPR014976">
    <property type="entry name" value="AbpA_HamA_C"/>
</dbReference>
<accession>A0A7G9L8F6</accession>
<dbReference type="Pfam" id="PF08878">
    <property type="entry name" value="HamA"/>
    <property type="match status" value="1"/>
</dbReference>
<dbReference type="RefSeq" id="WP_187481825.1">
    <property type="nucleotide sequence ID" value="NZ_CP060695.1"/>
</dbReference>
<organism evidence="2 3">
    <name type="scientific">Polaribacter pectinis</name>
    <dbReference type="NCBI Taxonomy" id="2738844"/>
    <lineage>
        <taxon>Bacteria</taxon>
        <taxon>Pseudomonadati</taxon>
        <taxon>Bacteroidota</taxon>
        <taxon>Flavobacteriia</taxon>
        <taxon>Flavobacteriales</taxon>
        <taxon>Flavobacteriaceae</taxon>
    </lineage>
</organism>
<dbReference type="EMBL" id="CP060695">
    <property type="protein sequence ID" value="QNM84905.1"/>
    <property type="molecule type" value="Genomic_DNA"/>
</dbReference>
<evidence type="ECO:0000313" key="2">
    <source>
        <dbReference type="EMBL" id="QNM84905.1"/>
    </source>
</evidence>
<feature type="domain" description="Anti-bacteriophage protein A/HamA C-terminal" evidence="1">
    <location>
        <begin position="10"/>
        <end position="306"/>
    </location>
</feature>
<dbReference type="Proteomes" id="UP000515808">
    <property type="component" value="Chromosome"/>
</dbReference>
<evidence type="ECO:0000259" key="1">
    <source>
        <dbReference type="Pfam" id="PF08878"/>
    </source>
</evidence>
<protein>
    <submittedName>
        <fullName evidence="2">DUF1837 domain-containing protein</fullName>
    </submittedName>
</protein>
<reference evidence="2 3" key="1">
    <citation type="submission" date="2020-08" db="EMBL/GenBank/DDBJ databases">
        <title>Polaribacter sp. L12M9 isolated from gut of the Korean scallop.</title>
        <authorList>
            <person name="Jeong Y.S."/>
        </authorList>
    </citation>
    <scope>NUCLEOTIDE SEQUENCE [LARGE SCALE GENOMIC DNA]</scope>
    <source>
        <strain evidence="2 3">L12M9</strain>
    </source>
</reference>
<dbReference type="AlphaFoldDB" id="A0A7G9L8F6"/>
<name>A0A7G9L8F6_9FLAO</name>
<sequence>MSTPFNSHSIISHKINENDLSTFFVGFDIDNNNESVYRIKPLISKLTQVIHEFSFGFHDGGVTSNTDTLPVLIEAAKSLYKIDSFKNARDIYLRDETEIEDNIEDKFLRRGEFGELILHLLLRDFYNTIPLLSKIHFKDTRGHAVHGFDSVHIQPSNNSLWLGESKLYKSGKNGVKALVQDIKEHFNTDYLNSEFALISKKIKYFDNIPQKDKWLKLLSKENTLINQLNAINIPLLCTYNSELLGDSSIDELSQDFIDIYTKEMRELKAYFDKNNDHPLKSRLNIILILFPVKDKKELVKGLHENLSKIQSLDL</sequence>
<dbReference type="KEGG" id="ppec:H9W90_11980"/>
<gene>
    <name evidence="2" type="ORF">H9W90_11980</name>
</gene>